<evidence type="ECO:0000256" key="1">
    <source>
        <dbReference type="ARBA" id="ARBA00004479"/>
    </source>
</evidence>
<sequence>MDISLRMVIPSLLLFVVFIVDLGEGYSRCPESRCREYGPAIRFPFRLKDRQPDHHCGYPGFDLYCSHNNDTVLDLNTSVKAFVQSIDYKSQLIRVADPVFTLGSFFLFLVVYLLYYVYRYDKTEKENQARIEKFLEDYRALKPARYSYNDVKRITNQFIEKLRQGAYGTVFKGKLSNEIHVAVKILNNSNGNGEEFINEVGTMGRIHHVNVVRLVGFYTDGFRRALVYEFLPNDSLEKFISLVDSNRFLDWKKLEGIALGIAKGIEYLHQGCDQRILHFDIKPHNILLDQNFNPKISDFGLAKLCAKDQSVVSMNTTRGTMGYIATEVFSMNFGSVSYKSDVYSFGILLLEMVGGRKNIDVTMENTNQIYIPEWIYDFLEEKEDLRFYVVDNGDAKIAKKLAIVGLWCIQWHPMDRPSMKIVVQMLEGEGDKLTMCPNPFAFTAPTRTNASMPIRRLNRVRSHPRIKVRAHLIECNVDRLSRNFFWRSTKSKKKLHLISWRKITKPKKEGGLRLFAPEPMNKALLAKLNWRFHKESNSLWAHVFAQKYTSRRNSTRGFWGRICSKTWLAVAKVNEVFNIPVRSVLAARGVHLHTSCPICNSASKTIDHLFRECSFAKTFWDSIPYPMQSSLFYGENLVEWLRINCSSTSVYGAMGIT</sequence>
<dbReference type="GO" id="GO:0016020">
    <property type="term" value="C:membrane"/>
    <property type="evidence" value="ECO:0007669"/>
    <property type="project" value="UniProtKB-SubCell"/>
</dbReference>
<dbReference type="InterPro" id="IPR011009">
    <property type="entry name" value="Kinase-like_dom_sf"/>
</dbReference>
<keyword evidence="16" id="KW-1185">Reference proteome</keyword>
<evidence type="ECO:0000313" key="16">
    <source>
        <dbReference type="Proteomes" id="UP001324115"/>
    </source>
</evidence>
<keyword evidence="8" id="KW-0067">ATP-binding</keyword>
<dbReference type="GO" id="GO:0005524">
    <property type="term" value="F:ATP binding"/>
    <property type="evidence" value="ECO:0007669"/>
    <property type="project" value="UniProtKB-KW"/>
</dbReference>
<dbReference type="SUPFAM" id="SSF56112">
    <property type="entry name" value="Protein kinase-like (PK-like)"/>
    <property type="match status" value="1"/>
</dbReference>
<dbReference type="InterPro" id="IPR025287">
    <property type="entry name" value="WAK_GUB"/>
</dbReference>
<gene>
    <name evidence="15" type="ORF">RGQ29_024315</name>
</gene>
<name>A0AAN7EUS6_QUERU</name>
<accession>A0AAN7EUS6</accession>
<dbReference type="AlphaFoldDB" id="A0AAN7EUS6"/>
<evidence type="ECO:0000256" key="9">
    <source>
        <dbReference type="ARBA" id="ARBA00022989"/>
    </source>
</evidence>
<evidence type="ECO:0000256" key="10">
    <source>
        <dbReference type="ARBA" id="ARBA00023136"/>
    </source>
</evidence>
<feature type="chain" id="PRO_5043018061" description="Protein kinase domain-containing protein" evidence="13">
    <location>
        <begin position="26"/>
        <end position="657"/>
    </location>
</feature>
<dbReference type="InterPro" id="IPR000719">
    <property type="entry name" value="Prot_kinase_dom"/>
</dbReference>
<proteinExistence type="predicted"/>
<evidence type="ECO:0000256" key="5">
    <source>
        <dbReference type="ARBA" id="ARBA00022729"/>
    </source>
</evidence>
<dbReference type="PANTHER" id="PTHR27009">
    <property type="entry name" value="RUST RESISTANCE KINASE LR10-RELATED"/>
    <property type="match status" value="1"/>
</dbReference>
<dbReference type="InterPro" id="IPR045874">
    <property type="entry name" value="LRK10/LRL21-25-like"/>
</dbReference>
<evidence type="ECO:0000256" key="12">
    <source>
        <dbReference type="SAM" id="Phobius"/>
    </source>
</evidence>
<dbReference type="FunFam" id="1.10.510.10:FF:000590">
    <property type="entry name" value="PR5-like receptor kinase"/>
    <property type="match status" value="1"/>
</dbReference>
<dbReference type="Pfam" id="PF13966">
    <property type="entry name" value="zf-RVT"/>
    <property type="match status" value="1"/>
</dbReference>
<feature type="signal peptide" evidence="13">
    <location>
        <begin position="1"/>
        <end position="25"/>
    </location>
</feature>
<dbReference type="InterPro" id="IPR026960">
    <property type="entry name" value="RVT-Znf"/>
</dbReference>
<feature type="transmembrane region" description="Helical" evidence="12">
    <location>
        <begin position="99"/>
        <end position="118"/>
    </location>
</feature>
<evidence type="ECO:0000313" key="15">
    <source>
        <dbReference type="EMBL" id="KAK4580621.1"/>
    </source>
</evidence>
<dbReference type="GO" id="GO:0030247">
    <property type="term" value="F:polysaccharide binding"/>
    <property type="evidence" value="ECO:0007669"/>
    <property type="project" value="InterPro"/>
</dbReference>
<keyword evidence="6" id="KW-0547">Nucleotide-binding</keyword>
<dbReference type="SMART" id="SM00220">
    <property type="entry name" value="S_TKc"/>
    <property type="match status" value="1"/>
</dbReference>
<dbReference type="PROSITE" id="PS00108">
    <property type="entry name" value="PROTEIN_KINASE_ST"/>
    <property type="match status" value="1"/>
</dbReference>
<evidence type="ECO:0000256" key="2">
    <source>
        <dbReference type="ARBA" id="ARBA00022527"/>
    </source>
</evidence>
<dbReference type="EMBL" id="JAXUIC010000007">
    <property type="protein sequence ID" value="KAK4580621.1"/>
    <property type="molecule type" value="Genomic_DNA"/>
</dbReference>
<keyword evidence="3" id="KW-0808">Transferase</keyword>
<comment type="subcellular location">
    <subcellularLocation>
        <location evidence="1">Membrane</location>
        <topology evidence="1">Single-pass type I membrane protein</topology>
    </subcellularLocation>
</comment>
<keyword evidence="7" id="KW-0418">Kinase</keyword>
<protein>
    <recommendedName>
        <fullName evidence="14">Protein kinase domain-containing protein</fullName>
    </recommendedName>
</protein>
<dbReference type="Proteomes" id="UP001324115">
    <property type="component" value="Unassembled WGS sequence"/>
</dbReference>
<evidence type="ECO:0000259" key="14">
    <source>
        <dbReference type="PROSITE" id="PS50011"/>
    </source>
</evidence>
<keyword evidence="10 12" id="KW-0472">Membrane</keyword>
<evidence type="ECO:0000256" key="3">
    <source>
        <dbReference type="ARBA" id="ARBA00022679"/>
    </source>
</evidence>
<evidence type="ECO:0000256" key="8">
    <source>
        <dbReference type="ARBA" id="ARBA00022840"/>
    </source>
</evidence>
<dbReference type="Pfam" id="PF13947">
    <property type="entry name" value="GUB_WAK_bind"/>
    <property type="match status" value="1"/>
</dbReference>
<evidence type="ECO:0000256" key="11">
    <source>
        <dbReference type="ARBA" id="ARBA00023180"/>
    </source>
</evidence>
<dbReference type="Gene3D" id="1.10.510.10">
    <property type="entry name" value="Transferase(Phosphotransferase) domain 1"/>
    <property type="match status" value="1"/>
</dbReference>
<reference evidence="15 16" key="1">
    <citation type="journal article" date="2023" name="G3 (Bethesda)">
        <title>A haplotype-resolved chromosome-scale genome for Quercus rubra L. provides insights into the genetics of adaptive traits for red oak species.</title>
        <authorList>
            <person name="Kapoor B."/>
            <person name="Jenkins J."/>
            <person name="Schmutz J."/>
            <person name="Zhebentyayeva T."/>
            <person name="Kuelheim C."/>
            <person name="Coggeshall M."/>
            <person name="Heim C."/>
            <person name="Lasky J.R."/>
            <person name="Leites L."/>
            <person name="Islam-Faridi N."/>
            <person name="Romero-Severson J."/>
            <person name="DeLeo V.L."/>
            <person name="Lucas S.M."/>
            <person name="Lazic D."/>
            <person name="Gailing O."/>
            <person name="Carlson J."/>
            <person name="Staton M."/>
        </authorList>
    </citation>
    <scope>NUCLEOTIDE SEQUENCE [LARGE SCALE GENOMIC DNA]</scope>
    <source>
        <strain evidence="15">Pseudo-F2</strain>
    </source>
</reference>
<dbReference type="Gene3D" id="3.30.200.20">
    <property type="entry name" value="Phosphorylase Kinase, domain 1"/>
    <property type="match status" value="1"/>
</dbReference>
<feature type="domain" description="Protein kinase" evidence="14">
    <location>
        <begin position="156"/>
        <end position="441"/>
    </location>
</feature>
<comment type="caution">
    <text evidence="15">The sequence shown here is derived from an EMBL/GenBank/DDBJ whole genome shotgun (WGS) entry which is preliminary data.</text>
</comment>
<keyword evidence="4 12" id="KW-0812">Transmembrane</keyword>
<dbReference type="InterPro" id="IPR008271">
    <property type="entry name" value="Ser/Thr_kinase_AS"/>
</dbReference>
<keyword evidence="11" id="KW-0325">Glycoprotein</keyword>
<dbReference type="Pfam" id="PF00069">
    <property type="entry name" value="Pkinase"/>
    <property type="match status" value="1"/>
</dbReference>
<organism evidence="15 16">
    <name type="scientific">Quercus rubra</name>
    <name type="common">Northern red oak</name>
    <name type="synonym">Quercus borealis</name>
    <dbReference type="NCBI Taxonomy" id="3512"/>
    <lineage>
        <taxon>Eukaryota</taxon>
        <taxon>Viridiplantae</taxon>
        <taxon>Streptophyta</taxon>
        <taxon>Embryophyta</taxon>
        <taxon>Tracheophyta</taxon>
        <taxon>Spermatophyta</taxon>
        <taxon>Magnoliopsida</taxon>
        <taxon>eudicotyledons</taxon>
        <taxon>Gunneridae</taxon>
        <taxon>Pentapetalae</taxon>
        <taxon>rosids</taxon>
        <taxon>fabids</taxon>
        <taxon>Fagales</taxon>
        <taxon>Fagaceae</taxon>
        <taxon>Quercus</taxon>
    </lineage>
</organism>
<evidence type="ECO:0000256" key="6">
    <source>
        <dbReference type="ARBA" id="ARBA00022741"/>
    </source>
</evidence>
<keyword evidence="2" id="KW-0723">Serine/threonine-protein kinase</keyword>
<keyword evidence="5 13" id="KW-0732">Signal</keyword>
<dbReference type="GO" id="GO:0004674">
    <property type="term" value="F:protein serine/threonine kinase activity"/>
    <property type="evidence" value="ECO:0007669"/>
    <property type="project" value="UniProtKB-KW"/>
</dbReference>
<evidence type="ECO:0000256" key="13">
    <source>
        <dbReference type="SAM" id="SignalP"/>
    </source>
</evidence>
<dbReference type="PROSITE" id="PS50011">
    <property type="entry name" value="PROTEIN_KINASE_DOM"/>
    <property type="match status" value="1"/>
</dbReference>
<keyword evidence="9 12" id="KW-1133">Transmembrane helix</keyword>
<evidence type="ECO:0000256" key="4">
    <source>
        <dbReference type="ARBA" id="ARBA00022692"/>
    </source>
</evidence>
<evidence type="ECO:0000256" key="7">
    <source>
        <dbReference type="ARBA" id="ARBA00022777"/>
    </source>
</evidence>